<feature type="chain" id="PRO_5015628845" description="VWFA domain-containing protein" evidence="3">
    <location>
        <begin position="24"/>
        <end position="529"/>
    </location>
</feature>
<feature type="signal peptide" evidence="3">
    <location>
        <begin position="1"/>
        <end position="23"/>
    </location>
</feature>
<evidence type="ECO:0000313" key="6">
    <source>
        <dbReference type="Proteomes" id="UP000240974"/>
    </source>
</evidence>
<evidence type="ECO:0000256" key="1">
    <source>
        <dbReference type="SAM" id="MobiDB-lite"/>
    </source>
</evidence>
<dbReference type="EMBL" id="PYLQ01000001">
    <property type="protein sequence ID" value="PST43354.1"/>
    <property type="molecule type" value="Genomic_DNA"/>
</dbReference>
<accession>A0A2T3G723</accession>
<comment type="caution">
    <text evidence="5">The sequence shown here is derived from an EMBL/GenBank/DDBJ whole genome shotgun (WGS) entry which is preliminary data.</text>
</comment>
<evidence type="ECO:0000259" key="4">
    <source>
        <dbReference type="PROSITE" id="PS50234"/>
    </source>
</evidence>
<dbReference type="RefSeq" id="WP_107029005.1">
    <property type="nucleotide sequence ID" value="NZ_PYLQ01000001.1"/>
</dbReference>
<organism evidence="5 6">
    <name type="scientific">Faecalibacillus intestinalis</name>
    <dbReference type="NCBI Taxonomy" id="1982626"/>
    <lineage>
        <taxon>Bacteria</taxon>
        <taxon>Bacillati</taxon>
        <taxon>Bacillota</taxon>
        <taxon>Erysipelotrichia</taxon>
        <taxon>Erysipelotrichales</taxon>
        <taxon>Coprobacillaceae</taxon>
        <taxon>Faecalibacillus</taxon>
    </lineage>
</organism>
<keyword evidence="6" id="KW-1185">Reference proteome</keyword>
<feature type="transmembrane region" description="Helical" evidence="2">
    <location>
        <begin position="504"/>
        <end position="521"/>
    </location>
</feature>
<dbReference type="InterPro" id="IPR036465">
    <property type="entry name" value="vWFA_dom_sf"/>
</dbReference>
<dbReference type="SUPFAM" id="SSF53300">
    <property type="entry name" value="vWA-like"/>
    <property type="match status" value="1"/>
</dbReference>
<protein>
    <recommendedName>
        <fullName evidence="4">VWFA domain-containing protein</fullName>
    </recommendedName>
</protein>
<keyword evidence="2" id="KW-0812">Transmembrane</keyword>
<dbReference type="PROSITE" id="PS50234">
    <property type="entry name" value="VWFA"/>
    <property type="match status" value="1"/>
</dbReference>
<evidence type="ECO:0000256" key="3">
    <source>
        <dbReference type="SAM" id="SignalP"/>
    </source>
</evidence>
<proteinExistence type="predicted"/>
<gene>
    <name evidence="5" type="ORF">C7U54_01195</name>
</gene>
<keyword evidence="2" id="KW-1133">Transmembrane helix</keyword>
<reference evidence="5 6" key="1">
    <citation type="journal article" date="2019" name="Int. J. Syst. Evol. Microbiol.">
        <title>Faecalibacillus intestinalis gen. nov., sp. nov. and Faecalibacillus faecis sp. nov., isolated from human faeces.</title>
        <authorList>
            <person name="Seo B."/>
            <person name="Jeon K."/>
            <person name="Baek I."/>
            <person name="Lee Y.M."/>
            <person name="Baek K."/>
            <person name="Ko G."/>
        </authorList>
    </citation>
    <scope>NUCLEOTIDE SEQUENCE [LARGE SCALE GENOMIC DNA]</scope>
    <source>
        <strain evidence="5 6">SNUG30099</strain>
    </source>
</reference>
<dbReference type="Proteomes" id="UP000240974">
    <property type="component" value="Unassembled WGS sequence"/>
</dbReference>
<feature type="domain" description="VWFA" evidence="4">
    <location>
        <begin position="61"/>
        <end position="166"/>
    </location>
</feature>
<keyword evidence="3" id="KW-0732">Signal</keyword>
<dbReference type="CDD" id="cd00198">
    <property type="entry name" value="vWFA"/>
    <property type="match status" value="1"/>
</dbReference>
<feature type="compositionally biased region" description="Basic and acidic residues" evidence="1">
    <location>
        <begin position="473"/>
        <end position="485"/>
    </location>
</feature>
<dbReference type="Pfam" id="PF00092">
    <property type="entry name" value="VWA"/>
    <property type="match status" value="1"/>
</dbReference>
<sequence>MKKLICLLTVFVSLFFMQVPVKASDINWDISKSKTATQLDKNYRSQVTLSLPAKSEKLVSDVVFVLDKSTSTQIENQTLDMLENLQTQISQTNAKVKVGIVIFNKEANVFGWFDLENDLDDIKKAIFKEITSGTNCHAGLLAGKELLDQDQEIAAKRKYMVFVSDGITYMYNQKATVTAWSFENDGIVASWPGPDNWNLKYGQEALPDWDNYLTDVKEKLAIQGDQYDYLYGEAPTNIMSLEESKEGLNSVDKALYYTVSTYQAMKDEGYHCYSMLANGYSNYPWATSFMNYLSKGQEISFKDIQNDIYYLLDQGTYVEDFMGKGKDNYGNDYDFDFITDTKQFYMMVGNHKYVPEFIEENHYGFNHQENGYAYELFYYPDEKEHFIWKMNVPVSQFEHVQLVYTLQLINPQKKAGEYGEYDEDGHLFKEGLKTNTQAILHPIDSFSKELEPEEFLSPTVSYKVIETNVDEPEKPSETIKTEVKKSTPVTTSPVATGDDTKQEFWYVLLGLSISTLLLLLIKHFKTRRE</sequence>
<keyword evidence="2" id="KW-0472">Membrane</keyword>
<name>A0A2T3G723_9FIRM</name>
<dbReference type="AlphaFoldDB" id="A0A2T3G723"/>
<dbReference type="Gene3D" id="3.40.50.410">
    <property type="entry name" value="von Willebrand factor, type A domain"/>
    <property type="match status" value="1"/>
</dbReference>
<evidence type="ECO:0000256" key="2">
    <source>
        <dbReference type="SAM" id="Phobius"/>
    </source>
</evidence>
<feature type="region of interest" description="Disordered" evidence="1">
    <location>
        <begin position="473"/>
        <end position="494"/>
    </location>
</feature>
<evidence type="ECO:0000313" key="5">
    <source>
        <dbReference type="EMBL" id="PST43354.1"/>
    </source>
</evidence>
<dbReference type="InterPro" id="IPR002035">
    <property type="entry name" value="VWF_A"/>
</dbReference>